<sequence length="278" mass="30422">MEDLIVGSLKTNLLIFVLLLAFIGVMVAGQIKERNDAREASAGNSQEEIAKAVAASTEQDTEAEHPYKNEKVDFKGKEFTYSPLGSSLTAGYYASKENKKFASVLSNAIEEEMNYKVSLEGHSAHEALLMHGLDIVPEINKQEPDLVSIEFGTSDCSAKNNIPLDTFQKQLDLLVNDLTGEGTSNPQVVLLTTWSAGERCQAFDEAVKTVGEEHDFPVVDLSEVWGDSSNVGRKGVQTYNGVSDNLYPNDQGMEVIANKIFEEVEGPLKERGLKVNES</sequence>
<dbReference type="PANTHER" id="PTHR30383">
    <property type="entry name" value="THIOESTERASE 1/PROTEASE 1/LYSOPHOSPHOLIPASE L1"/>
    <property type="match status" value="1"/>
</dbReference>
<keyword evidence="1" id="KW-1133">Transmembrane helix</keyword>
<dbReference type="InterPro" id="IPR013830">
    <property type="entry name" value="SGNH_hydro"/>
</dbReference>
<dbReference type="Pfam" id="PF13472">
    <property type="entry name" value="Lipase_GDSL_2"/>
    <property type="match status" value="1"/>
</dbReference>
<evidence type="ECO:0000256" key="1">
    <source>
        <dbReference type="SAM" id="Phobius"/>
    </source>
</evidence>
<accession>A0AAX1QIL3</accession>
<dbReference type="EMBL" id="LVYK01000001">
    <property type="protein sequence ID" value="RAS82314.1"/>
    <property type="molecule type" value="Genomic_DNA"/>
</dbReference>
<dbReference type="CDD" id="cd00229">
    <property type="entry name" value="SGNH_hydrolase"/>
    <property type="match status" value="1"/>
</dbReference>
<proteinExistence type="predicted"/>
<protein>
    <recommendedName>
        <fullName evidence="2">SGNH hydrolase-type esterase domain-containing protein</fullName>
    </recommendedName>
</protein>
<keyword evidence="1" id="KW-0812">Transmembrane</keyword>
<dbReference type="PANTHER" id="PTHR30383:SF5">
    <property type="entry name" value="SGNH HYDROLASE-TYPE ESTERASE DOMAIN-CONTAINING PROTEIN"/>
    <property type="match status" value="1"/>
</dbReference>
<organism evidence="3 4">
    <name type="scientific">Priestia endophytica</name>
    <dbReference type="NCBI Taxonomy" id="135735"/>
    <lineage>
        <taxon>Bacteria</taxon>
        <taxon>Bacillati</taxon>
        <taxon>Bacillota</taxon>
        <taxon>Bacilli</taxon>
        <taxon>Bacillales</taxon>
        <taxon>Bacillaceae</taxon>
        <taxon>Priestia</taxon>
    </lineage>
</organism>
<dbReference type="Proteomes" id="UP000250174">
    <property type="component" value="Unassembled WGS sequence"/>
</dbReference>
<gene>
    <name evidence="3" type="ORF">A3864_02050</name>
</gene>
<name>A0AAX1QIL3_9BACI</name>
<dbReference type="InterPro" id="IPR051532">
    <property type="entry name" value="Ester_Hydrolysis_Enzymes"/>
</dbReference>
<evidence type="ECO:0000313" key="3">
    <source>
        <dbReference type="EMBL" id="RAS82314.1"/>
    </source>
</evidence>
<dbReference type="GO" id="GO:0004622">
    <property type="term" value="F:phosphatidylcholine lysophospholipase activity"/>
    <property type="evidence" value="ECO:0007669"/>
    <property type="project" value="TreeGrafter"/>
</dbReference>
<dbReference type="InterPro" id="IPR036514">
    <property type="entry name" value="SGNH_hydro_sf"/>
</dbReference>
<evidence type="ECO:0000313" key="4">
    <source>
        <dbReference type="Proteomes" id="UP000250174"/>
    </source>
</evidence>
<reference evidence="3 4" key="1">
    <citation type="submission" date="2016-03" db="EMBL/GenBank/DDBJ databases">
        <title>Comparison of Bacillus endophyticus and B. anthracis characteristics using whole genome sequence analysis and microbiological techniques.</title>
        <authorList>
            <person name="Lekota K.E."/>
            <person name="Mafofo J."/>
            <person name="Rees J."/>
            <person name="Muchadeyi F.C."/>
            <person name="Madoroba E."/>
            <person name="Van Heerden H."/>
        </authorList>
    </citation>
    <scope>NUCLEOTIDE SEQUENCE [LARGE SCALE GENOMIC DNA]</scope>
    <source>
        <strain evidence="3 4">3631_10C</strain>
    </source>
</reference>
<dbReference type="Gene3D" id="3.40.50.1110">
    <property type="entry name" value="SGNH hydrolase"/>
    <property type="match status" value="1"/>
</dbReference>
<evidence type="ECO:0000259" key="2">
    <source>
        <dbReference type="Pfam" id="PF13472"/>
    </source>
</evidence>
<dbReference type="AlphaFoldDB" id="A0AAX1QIL3"/>
<feature type="domain" description="SGNH hydrolase-type esterase" evidence="2">
    <location>
        <begin position="84"/>
        <end position="254"/>
    </location>
</feature>
<keyword evidence="1" id="KW-0472">Membrane</keyword>
<feature type="transmembrane region" description="Helical" evidence="1">
    <location>
        <begin position="12"/>
        <end position="31"/>
    </location>
</feature>
<comment type="caution">
    <text evidence="3">The sequence shown here is derived from an EMBL/GenBank/DDBJ whole genome shotgun (WGS) entry which is preliminary data.</text>
</comment>
<dbReference type="SUPFAM" id="SSF52266">
    <property type="entry name" value="SGNH hydrolase"/>
    <property type="match status" value="1"/>
</dbReference>